<evidence type="ECO:0000313" key="14">
    <source>
        <dbReference type="Ensembl" id="ENSGMOP00000011634.2"/>
    </source>
</evidence>
<dbReference type="GO" id="GO:0005737">
    <property type="term" value="C:cytoplasm"/>
    <property type="evidence" value="ECO:0007669"/>
    <property type="project" value="TreeGrafter"/>
</dbReference>
<dbReference type="PROSITE" id="PS51192">
    <property type="entry name" value="HELICASE_ATP_BIND_1"/>
    <property type="match status" value="1"/>
</dbReference>
<keyword evidence="5 11" id="KW-0347">Helicase</keyword>
<comment type="similarity">
    <text evidence="2 11">Belongs to the helicase family. RecQ subfamily.</text>
</comment>
<dbReference type="GO" id="GO:0005634">
    <property type="term" value="C:nucleus"/>
    <property type="evidence" value="ECO:0007669"/>
    <property type="project" value="UniProtKB-SubCell"/>
</dbReference>
<evidence type="ECO:0000256" key="1">
    <source>
        <dbReference type="ARBA" id="ARBA00004123"/>
    </source>
</evidence>
<feature type="domain" description="Helicase C-terminal" evidence="13">
    <location>
        <begin position="277"/>
        <end position="427"/>
    </location>
</feature>
<evidence type="ECO:0000256" key="2">
    <source>
        <dbReference type="ARBA" id="ARBA00005446"/>
    </source>
</evidence>
<dbReference type="GO" id="GO:0009378">
    <property type="term" value="F:four-way junction helicase activity"/>
    <property type="evidence" value="ECO:0007669"/>
    <property type="project" value="TreeGrafter"/>
</dbReference>
<evidence type="ECO:0000256" key="7">
    <source>
        <dbReference type="ARBA" id="ARBA00023125"/>
    </source>
</evidence>
<dbReference type="AlphaFoldDB" id="A0A8C4ZDB0"/>
<dbReference type="SUPFAM" id="SSF52540">
    <property type="entry name" value="P-loop containing nucleoside triphosphate hydrolases"/>
    <property type="match status" value="2"/>
</dbReference>
<dbReference type="InterPro" id="IPR011545">
    <property type="entry name" value="DEAD/DEAH_box_helicase_dom"/>
</dbReference>
<evidence type="ECO:0000256" key="4">
    <source>
        <dbReference type="ARBA" id="ARBA00022801"/>
    </source>
</evidence>
<dbReference type="GO" id="GO:0003677">
    <property type="term" value="F:DNA binding"/>
    <property type="evidence" value="ECO:0007669"/>
    <property type="project" value="UniProtKB-KW"/>
</dbReference>
<dbReference type="InterPro" id="IPR027417">
    <property type="entry name" value="P-loop_NTPase"/>
</dbReference>
<dbReference type="Gene3D" id="3.40.50.300">
    <property type="entry name" value="P-loop containing nucleotide triphosphate hydrolases"/>
    <property type="match status" value="2"/>
</dbReference>
<dbReference type="PANTHER" id="PTHR13710:SF153">
    <property type="entry name" value="RECQ-LIKE DNA HELICASE BLM"/>
    <property type="match status" value="1"/>
</dbReference>
<dbReference type="CDD" id="cd18794">
    <property type="entry name" value="SF2_C_RecQ"/>
    <property type="match status" value="1"/>
</dbReference>
<dbReference type="GO" id="GO:0000723">
    <property type="term" value="P:telomere maintenance"/>
    <property type="evidence" value="ECO:0007669"/>
    <property type="project" value="TreeGrafter"/>
</dbReference>
<dbReference type="Pfam" id="PF16124">
    <property type="entry name" value="RecQ_Zn_bind"/>
    <property type="match status" value="1"/>
</dbReference>
<keyword evidence="8" id="KW-0413">Isomerase</keyword>
<evidence type="ECO:0000313" key="15">
    <source>
        <dbReference type="Proteomes" id="UP000694546"/>
    </source>
</evidence>
<evidence type="ECO:0000259" key="12">
    <source>
        <dbReference type="PROSITE" id="PS51192"/>
    </source>
</evidence>
<dbReference type="GO" id="GO:0005694">
    <property type="term" value="C:chromosome"/>
    <property type="evidence" value="ECO:0007669"/>
    <property type="project" value="TreeGrafter"/>
</dbReference>
<evidence type="ECO:0000256" key="3">
    <source>
        <dbReference type="ARBA" id="ARBA00022741"/>
    </source>
</evidence>
<dbReference type="InterPro" id="IPR032284">
    <property type="entry name" value="RecQ_Zn-bd"/>
</dbReference>
<keyword evidence="3 11" id="KW-0547">Nucleotide-binding</keyword>
<keyword evidence="6 11" id="KW-0067">ATP-binding</keyword>
<evidence type="ECO:0000256" key="9">
    <source>
        <dbReference type="ARBA" id="ARBA00023242"/>
    </source>
</evidence>
<reference evidence="14" key="2">
    <citation type="submission" date="2025-09" db="UniProtKB">
        <authorList>
            <consortium name="Ensembl"/>
        </authorList>
    </citation>
    <scope>IDENTIFICATION</scope>
</reference>
<comment type="subcellular location">
    <subcellularLocation>
        <location evidence="1 11">Nucleus</location>
    </subcellularLocation>
</comment>
<dbReference type="GeneTree" id="ENSGT00940000156800"/>
<dbReference type="InterPro" id="IPR014001">
    <property type="entry name" value="Helicase_ATP-bd"/>
</dbReference>
<dbReference type="Pfam" id="PF00271">
    <property type="entry name" value="Helicase_C"/>
    <property type="match status" value="1"/>
</dbReference>
<dbReference type="InterPro" id="IPR004589">
    <property type="entry name" value="DNA_helicase_ATP-dep_RecQ"/>
</dbReference>
<feature type="domain" description="Helicase ATP-binding" evidence="12">
    <location>
        <begin position="94"/>
        <end position="247"/>
    </location>
</feature>
<dbReference type="InterPro" id="IPR001650">
    <property type="entry name" value="Helicase_C-like"/>
</dbReference>
<dbReference type="GO" id="GO:0016787">
    <property type="term" value="F:hydrolase activity"/>
    <property type="evidence" value="ECO:0007669"/>
    <property type="project" value="UniProtKB-KW"/>
</dbReference>
<organism evidence="14 15">
    <name type="scientific">Gadus morhua</name>
    <name type="common">Atlantic cod</name>
    <dbReference type="NCBI Taxonomy" id="8049"/>
    <lineage>
        <taxon>Eukaryota</taxon>
        <taxon>Metazoa</taxon>
        <taxon>Chordata</taxon>
        <taxon>Craniata</taxon>
        <taxon>Vertebrata</taxon>
        <taxon>Euteleostomi</taxon>
        <taxon>Actinopterygii</taxon>
        <taxon>Neopterygii</taxon>
        <taxon>Teleostei</taxon>
        <taxon>Neoteleostei</taxon>
        <taxon>Acanthomorphata</taxon>
        <taxon>Zeiogadaria</taxon>
        <taxon>Gadariae</taxon>
        <taxon>Gadiformes</taxon>
        <taxon>Gadoidei</taxon>
        <taxon>Gadidae</taxon>
        <taxon>Gadus</taxon>
    </lineage>
</organism>
<name>A0A8C4ZDB0_GADMO</name>
<keyword evidence="4 11" id="KW-0378">Hydrolase</keyword>
<comment type="catalytic activity">
    <reaction evidence="10 11">
        <text>Couples ATP hydrolysis with the unwinding of duplex DNA by translocating in the 3'-5' direction.</text>
        <dbReference type="EC" id="5.6.2.4"/>
    </reaction>
</comment>
<proteinExistence type="inferred from homology"/>
<evidence type="ECO:0000256" key="6">
    <source>
        <dbReference type="ARBA" id="ARBA00022840"/>
    </source>
</evidence>
<dbReference type="SMART" id="SM00490">
    <property type="entry name" value="HELICc"/>
    <property type="match status" value="1"/>
</dbReference>
<keyword evidence="9 11" id="KW-0539">Nucleus</keyword>
<dbReference type="Pfam" id="PF00270">
    <property type="entry name" value="DEAD"/>
    <property type="match status" value="1"/>
</dbReference>
<keyword evidence="7" id="KW-0238">DNA-binding</keyword>
<comment type="catalytic activity">
    <reaction evidence="11">
        <text>ATP + H2O = ADP + phosphate + H(+)</text>
        <dbReference type="Rhea" id="RHEA:13065"/>
        <dbReference type="ChEBI" id="CHEBI:15377"/>
        <dbReference type="ChEBI" id="CHEBI:15378"/>
        <dbReference type="ChEBI" id="CHEBI:30616"/>
        <dbReference type="ChEBI" id="CHEBI:43474"/>
        <dbReference type="ChEBI" id="CHEBI:456216"/>
    </reaction>
</comment>
<dbReference type="Proteomes" id="UP000694546">
    <property type="component" value="Chromosome 19"/>
</dbReference>
<accession>A0A8C4ZDB0</accession>
<dbReference type="GO" id="GO:0005524">
    <property type="term" value="F:ATP binding"/>
    <property type="evidence" value="ECO:0007669"/>
    <property type="project" value="UniProtKB-KW"/>
</dbReference>
<dbReference type="PROSITE" id="PS51194">
    <property type="entry name" value="HELICASE_CTER"/>
    <property type="match status" value="1"/>
</dbReference>
<protein>
    <recommendedName>
        <fullName evidence="11">ATP-dependent DNA helicase</fullName>
        <ecNumber evidence="11">5.6.2.4</ecNumber>
    </recommendedName>
</protein>
<dbReference type="PANTHER" id="PTHR13710">
    <property type="entry name" value="DNA HELICASE RECQ FAMILY MEMBER"/>
    <property type="match status" value="1"/>
</dbReference>
<dbReference type="EC" id="5.6.2.4" evidence="11"/>
<reference evidence="14" key="1">
    <citation type="submission" date="2025-08" db="UniProtKB">
        <authorList>
            <consortium name="Ensembl"/>
        </authorList>
    </citation>
    <scope>IDENTIFICATION</scope>
</reference>
<evidence type="ECO:0000256" key="11">
    <source>
        <dbReference type="RuleBase" id="RU364117"/>
    </source>
</evidence>
<evidence type="ECO:0000256" key="10">
    <source>
        <dbReference type="ARBA" id="ARBA00034617"/>
    </source>
</evidence>
<evidence type="ECO:0000259" key="13">
    <source>
        <dbReference type="PROSITE" id="PS51194"/>
    </source>
</evidence>
<evidence type="ECO:0000256" key="5">
    <source>
        <dbReference type="ARBA" id="ARBA00022806"/>
    </source>
</evidence>
<dbReference type="GO" id="GO:0000724">
    <property type="term" value="P:double-strand break repair via homologous recombination"/>
    <property type="evidence" value="ECO:0007669"/>
    <property type="project" value="TreeGrafter"/>
</dbReference>
<dbReference type="GO" id="GO:0043138">
    <property type="term" value="F:3'-5' DNA helicase activity"/>
    <property type="evidence" value="ECO:0007669"/>
    <property type="project" value="UniProtKB-EC"/>
</dbReference>
<sequence>SMHCLSMDTQPPFLLWCERTLRKKGAERLTGAICILELMVCSRCVGHQSSEKMARNPADERFRGLDFAHSPEMLRMFNNIFGLHEFRVNQLEAINATILKENVFVVGGNGAGKSLCYQLPACLSAGVTVVISPLNVLPLYLTLWGDHDYTDAENIYEQLSENDPMIKLLYVTPEKLAADWLQLYWSMIESIDLVCLCSWGDDFRPDYGTLNELQQDFQGVPMIAVSGPIGPHIQEDILKKLQMTNPQVFTMSFNRTNLKYAVPTRTTMYGEMDCITWIKEHYPRDSGIVYCWRRVVCEYMADSLNEAGLLACSYHAGMPNRDRESAQNKWKENECQVICATVAFGMGIHKPDVRYVIHTFLPKSMEQYHRESGRAGRDGNMSHCILFYSDSDHGVLERDGELVKLEPMVEYCLKKKDCRRIQLLTYFGGVDTEANLCKKNTETICDNCERDNVSKQLCFNLTSSTKPVCRCQY</sequence>
<dbReference type="OMA" id="CRWQFLL"/>
<dbReference type="NCBIfam" id="TIGR00614">
    <property type="entry name" value="recQ_fam"/>
    <property type="match status" value="1"/>
</dbReference>
<dbReference type="Ensembl" id="ENSGMOT00000011950.2">
    <property type="protein sequence ID" value="ENSGMOP00000011634.2"/>
    <property type="gene ID" value="ENSGMOG00000010827.2"/>
</dbReference>
<evidence type="ECO:0000256" key="8">
    <source>
        <dbReference type="ARBA" id="ARBA00023235"/>
    </source>
</evidence>
<keyword evidence="15" id="KW-1185">Reference proteome</keyword>